<dbReference type="EMBL" id="CP133270">
    <property type="protein sequence ID" value="WVX66161.1"/>
    <property type="molecule type" value="Genomic_DNA"/>
</dbReference>
<dbReference type="SUPFAM" id="SSF116726">
    <property type="entry name" value="TrkA C-terminal domain-like"/>
    <property type="match status" value="2"/>
</dbReference>
<dbReference type="Gene3D" id="3.40.50.720">
    <property type="entry name" value="NAD(P)-binding Rossmann-like Domain"/>
    <property type="match status" value="2"/>
</dbReference>
<dbReference type="InterPro" id="IPR006036">
    <property type="entry name" value="K_uptake_TrkA"/>
</dbReference>
<gene>
    <name evidence="9" type="ORF">Bealeia1_00334</name>
</gene>
<evidence type="ECO:0000259" key="7">
    <source>
        <dbReference type="PROSITE" id="PS51201"/>
    </source>
</evidence>
<feature type="domain" description="RCK N-terminal" evidence="7">
    <location>
        <begin position="233"/>
        <end position="352"/>
    </location>
</feature>
<organism evidence="9 10">
    <name type="scientific">Candidatus Bealeia paramacronuclearis</name>
    <dbReference type="NCBI Taxonomy" id="1921001"/>
    <lineage>
        <taxon>Bacteria</taxon>
        <taxon>Pseudomonadati</taxon>
        <taxon>Pseudomonadota</taxon>
        <taxon>Alphaproteobacteria</taxon>
        <taxon>Holosporales</taxon>
        <taxon>Holosporaceae</taxon>
        <taxon>Candidatus Bealeia</taxon>
    </lineage>
</organism>
<dbReference type="NCBIfam" id="NF007030">
    <property type="entry name" value="PRK09496.1-1"/>
    <property type="match status" value="1"/>
</dbReference>
<dbReference type="PANTHER" id="PTHR43833">
    <property type="entry name" value="POTASSIUM CHANNEL PROTEIN 2-RELATED-RELATED"/>
    <property type="match status" value="1"/>
</dbReference>
<feature type="domain" description="RCK C-terminal" evidence="8">
    <location>
        <begin position="144"/>
        <end position="229"/>
    </location>
</feature>
<evidence type="ECO:0000256" key="3">
    <source>
        <dbReference type="ARBA" id="ARBA00022538"/>
    </source>
</evidence>
<dbReference type="InterPro" id="IPR003148">
    <property type="entry name" value="RCK_N"/>
</dbReference>
<evidence type="ECO:0000313" key="10">
    <source>
        <dbReference type="Proteomes" id="UP001330434"/>
    </source>
</evidence>
<dbReference type="RefSeq" id="WP_331256689.1">
    <property type="nucleotide sequence ID" value="NZ_CP133270.1"/>
</dbReference>
<evidence type="ECO:0000256" key="5">
    <source>
        <dbReference type="ARBA" id="ARBA00023027"/>
    </source>
</evidence>
<name>A0ABZ2C1U9_9PROT</name>
<evidence type="ECO:0000256" key="2">
    <source>
        <dbReference type="ARBA" id="ARBA00022448"/>
    </source>
</evidence>
<keyword evidence="4" id="KW-0630">Potassium</keyword>
<dbReference type="InterPro" id="IPR036721">
    <property type="entry name" value="RCK_C_sf"/>
</dbReference>
<keyword evidence="2" id="KW-0813">Transport</keyword>
<dbReference type="NCBIfam" id="NF007032">
    <property type="entry name" value="PRK09496.1-4"/>
    <property type="match status" value="1"/>
</dbReference>
<proteinExistence type="predicted"/>
<dbReference type="Pfam" id="PF02254">
    <property type="entry name" value="TrkA_N"/>
    <property type="match status" value="2"/>
</dbReference>
<dbReference type="InterPro" id="IPR050721">
    <property type="entry name" value="Trk_Ktr_HKT_K-transport"/>
</dbReference>
<feature type="domain" description="RCK N-terminal" evidence="7">
    <location>
        <begin position="1"/>
        <end position="124"/>
    </location>
</feature>
<evidence type="ECO:0000259" key="8">
    <source>
        <dbReference type="PROSITE" id="PS51202"/>
    </source>
</evidence>
<dbReference type="Gene3D" id="3.30.70.1450">
    <property type="entry name" value="Regulator of K+ conductance, C-terminal domain"/>
    <property type="match status" value="2"/>
</dbReference>
<dbReference type="PROSITE" id="PS51202">
    <property type="entry name" value="RCK_C"/>
    <property type="match status" value="2"/>
</dbReference>
<evidence type="ECO:0000256" key="4">
    <source>
        <dbReference type="ARBA" id="ARBA00022958"/>
    </source>
</evidence>
<reference evidence="9 10" key="1">
    <citation type="journal article" date="2024" name="Environ. Microbiol.">
        <title>Novel evolutionary insights on the interactions of the Holosporales (Alphaproteobacteria) with eukaryotic hosts from comparative genomics.</title>
        <authorList>
            <person name="Giovannini M."/>
            <person name="Petroni G."/>
            <person name="Castelli M."/>
        </authorList>
    </citation>
    <scope>NUCLEOTIDE SEQUENCE [LARGE SCALE GENOMIC DNA]</scope>
    <source>
        <strain evidence="9 10">US_Bl 15I1</strain>
    </source>
</reference>
<dbReference type="PRINTS" id="PR00335">
    <property type="entry name" value="KUPTAKETRKA"/>
</dbReference>
<dbReference type="InterPro" id="IPR036291">
    <property type="entry name" value="NAD(P)-bd_dom_sf"/>
</dbReference>
<sequence length="458" mass="49771">MKVVICGAGQVGFSIARYLSQQDNDITVIDQSESIVSHLADTLDVRAVVGHASHPEVLVKAGIAEADMIVGVTYSDEVNMVACQIAYSLFGVPLKIARVRSKSYLEPQWSNLYRADHMPIDHIISPEIEVAKAIGRSLEIPGAFEVLEFGDGTFIFMGMRARATSPIVNTPLRLIGGLFRNLDLSIMGIVRGERFFVPNDSDRIEMEDEVYCLVPKDQIANAVEAFGYTEQRSTRLLILGGGNVGLCLAQEVEANHTAITTMMIERDITRASLVANQLNRTVVLSGDALDREILKEANAQVTNIVVAVTDDDKVNILAALLAKRLGAHSVTSLVNSLSYSSLVTSLGIDAVISPKALTVSSILQYVRRGRIRSVHSIREGYGEVIEAEAVGTSSVVGMSISEINVPGTMIVSGILRGIENVVPRPETIIKVNDRLIVMVTSEGVKKFEKLFSVRLGYF</sequence>
<keyword evidence="5" id="KW-0520">NAD</keyword>
<dbReference type="Proteomes" id="UP001330434">
    <property type="component" value="Chromosome"/>
</dbReference>
<evidence type="ECO:0000256" key="6">
    <source>
        <dbReference type="ARBA" id="ARBA00023065"/>
    </source>
</evidence>
<dbReference type="SUPFAM" id="SSF51735">
    <property type="entry name" value="NAD(P)-binding Rossmann-fold domains"/>
    <property type="match status" value="2"/>
</dbReference>
<keyword evidence="10" id="KW-1185">Reference proteome</keyword>
<dbReference type="PROSITE" id="PS51201">
    <property type="entry name" value="RCK_N"/>
    <property type="match status" value="2"/>
</dbReference>
<keyword evidence="3" id="KW-0633">Potassium transport</keyword>
<keyword evidence="6" id="KW-0406">Ion transport</keyword>
<protein>
    <recommendedName>
        <fullName evidence="1">Trk system potassium uptake protein TrkA</fullName>
    </recommendedName>
</protein>
<evidence type="ECO:0000256" key="1">
    <source>
        <dbReference type="ARBA" id="ARBA00017378"/>
    </source>
</evidence>
<dbReference type="InterPro" id="IPR006037">
    <property type="entry name" value="RCK_C"/>
</dbReference>
<dbReference type="NCBIfam" id="NF007039">
    <property type="entry name" value="PRK09496.3-2"/>
    <property type="match status" value="1"/>
</dbReference>
<dbReference type="Pfam" id="PF02080">
    <property type="entry name" value="TrkA_C"/>
    <property type="match status" value="2"/>
</dbReference>
<dbReference type="NCBIfam" id="NF007031">
    <property type="entry name" value="PRK09496.1-2"/>
    <property type="match status" value="1"/>
</dbReference>
<evidence type="ECO:0000313" key="9">
    <source>
        <dbReference type="EMBL" id="WVX66161.1"/>
    </source>
</evidence>
<dbReference type="PANTHER" id="PTHR43833:SF5">
    <property type="entry name" value="TRK SYSTEM POTASSIUM UPTAKE PROTEIN TRKA"/>
    <property type="match status" value="1"/>
</dbReference>
<accession>A0ABZ2C1U9</accession>
<feature type="domain" description="RCK C-terminal" evidence="8">
    <location>
        <begin position="372"/>
        <end position="453"/>
    </location>
</feature>